<dbReference type="Proteomes" id="UP000054621">
    <property type="component" value="Unassembled WGS sequence"/>
</dbReference>
<evidence type="ECO:0000256" key="1">
    <source>
        <dbReference type="SAM" id="SignalP"/>
    </source>
</evidence>
<reference evidence="2 3" key="1">
    <citation type="submission" date="2015-11" db="EMBL/GenBank/DDBJ databases">
        <title>Genomic analysis of 38 Legionella species identifies large and diverse effector repertoires.</title>
        <authorList>
            <person name="Burstein D."/>
            <person name="Amaro F."/>
            <person name="Zusman T."/>
            <person name="Lifshitz Z."/>
            <person name="Cohen O."/>
            <person name="Gilbert J.A."/>
            <person name="Pupko T."/>
            <person name="Shuman H.A."/>
            <person name="Segal G."/>
        </authorList>
    </citation>
    <scope>NUCLEOTIDE SEQUENCE [LARGE SCALE GENOMIC DNA]</scope>
    <source>
        <strain evidence="2 3">Mt.St.Helens-4</strain>
    </source>
</reference>
<accession>A0A0W0YC86</accession>
<dbReference type="InterPro" id="IPR010281">
    <property type="entry name" value="DUF885"/>
</dbReference>
<dbReference type="RefSeq" id="WP_027271447.1">
    <property type="nucleotide sequence ID" value="NZ_CAAAJE010000018.1"/>
</dbReference>
<dbReference type="PATRIC" id="fig|28087.4.peg.3623"/>
<dbReference type="PANTHER" id="PTHR33361">
    <property type="entry name" value="GLR0591 PROTEIN"/>
    <property type="match status" value="1"/>
</dbReference>
<protein>
    <submittedName>
        <fullName evidence="2">Secreted protein</fullName>
    </submittedName>
</protein>
<dbReference type="PANTHER" id="PTHR33361:SF2">
    <property type="entry name" value="DUF885 DOMAIN-CONTAINING PROTEIN"/>
    <property type="match status" value="1"/>
</dbReference>
<organism evidence="2 3">
    <name type="scientific">Legionella sainthelensi</name>
    <dbReference type="NCBI Taxonomy" id="28087"/>
    <lineage>
        <taxon>Bacteria</taxon>
        <taxon>Pseudomonadati</taxon>
        <taxon>Pseudomonadota</taxon>
        <taxon>Gammaproteobacteria</taxon>
        <taxon>Legionellales</taxon>
        <taxon>Legionellaceae</taxon>
        <taxon>Legionella</taxon>
    </lineage>
</organism>
<dbReference type="AlphaFoldDB" id="A0A0W0YC86"/>
<evidence type="ECO:0000313" key="3">
    <source>
        <dbReference type="Proteomes" id="UP000054621"/>
    </source>
</evidence>
<dbReference type="EMBL" id="LNYV01000037">
    <property type="protein sequence ID" value="KTD54554.1"/>
    <property type="molecule type" value="Genomic_DNA"/>
</dbReference>
<gene>
    <name evidence="2" type="ORF">Lsai_3376</name>
</gene>
<sequence length="601" mass="68781">MRKKQLKLFSVLVCLGSLAISQNLTASPHYASNLNDFATLIQAYENSLFEHSPETALLLDRKDIPQDKFTDNSFEAIYRWQSQEDYYLSALNELDPNRLLGTAEYTTYWLMKETLENNKESRLCKEELWDINSAAGWHNNVVDIATKQPVGTPENRAMALKRWATFPQLVHNEIRNLNTGISIGFTASKPAVERVMKQIHLMISEQAEESPFYDFAKRDNDALFKKDVANLITTKINPALQEYVAFLENEYLPIAREEVGVSALPPSARLCYQAKIKQFTTINISPEAIHQLGLTQMERLNKEVSEIGYKLYGIRDMAEIFHRAQQESAHYFLTENDILDYNMAALNKIKEQVPLWFDLIPKSEGIIKPYPLHRAKTGASGEYHAPSEDGSEPGIFYINTYEPEKISRIDQQATLFHELIPGHHFQIALHVENKSLLFMNRYFHNSGFVEGWALYAERLADAMGVYDDDISRLGMLSNESFRISRLVVDTGIHSKHWTRQQAVDYLKTHSAVNASIIEGEIDRYIAWPGQATAYMIGKLEIERLRDLAKVELGSAFNIKEFHNQVLQNGTVTLNMLREQMMSWLSAAKNPQSVSEEKTQKK</sequence>
<dbReference type="eggNOG" id="COG4805">
    <property type="taxonomic scope" value="Bacteria"/>
</dbReference>
<comment type="caution">
    <text evidence="2">The sequence shown here is derived from an EMBL/GenBank/DDBJ whole genome shotgun (WGS) entry which is preliminary data.</text>
</comment>
<keyword evidence="1" id="KW-0732">Signal</keyword>
<feature type="signal peptide" evidence="1">
    <location>
        <begin position="1"/>
        <end position="26"/>
    </location>
</feature>
<evidence type="ECO:0000313" key="2">
    <source>
        <dbReference type="EMBL" id="KTD54554.1"/>
    </source>
</evidence>
<feature type="chain" id="PRO_5006917492" evidence="1">
    <location>
        <begin position="27"/>
        <end position="601"/>
    </location>
</feature>
<name>A0A0W0YC86_9GAMM</name>
<proteinExistence type="predicted"/>
<dbReference type="STRING" id="28087.Lsai_3376"/>
<dbReference type="OrthoDB" id="9769898at2"/>
<dbReference type="Pfam" id="PF05960">
    <property type="entry name" value="DUF885"/>
    <property type="match status" value="1"/>
</dbReference>